<evidence type="ECO:0000256" key="2">
    <source>
        <dbReference type="ARBA" id="ARBA00023194"/>
    </source>
</evidence>
<feature type="domain" description="Fe2OG dioxygenase" evidence="4">
    <location>
        <begin position="167"/>
        <end position="287"/>
    </location>
</feature>
<keyword evidence="3" id="KW-0408">Iron</keyword>
<dbReference type="Gene3D" id="2.60.120.330">
    <property type="entry name" value="B-lactam Antibiotic, Isopenicillin N Synthase, Chain"/>
    <property type="match status" value="1"/>
</dbReference>
<dbReference type="PANTHER" id="PTHR47990">
    <property type="entry name" value="2-OXOGLUTARATE (2OG) AND FE(II)-DEPENDENT OXYGENASE SUPERFAMILY PROTEIN-RELATED"/>
    <property type="match status" value="1"/>
</dbReference>
<proteinExistence type="inferred from homology"/>
<comment type="caution">
    <text evidence="5">The sequence shown here is derived from an EMBL/GenBank/DDBJ whole genome shotgun (WGS) entry which is preliminary data.</text>
</comment>
<dbReference type="Pfam" id="PF03171">
    <property type="entry name" value="2OG-FeII_Oxy"/>
    <property type="match status" value="1"/>
</dbReference>
<protein>
    <submittedName>
        <fullName evidence="5">2OG-Fe(II) oxygenase family protein</fullName>
    </submittedName>
</protein>
<dbReference type="InterPro" id="IPR050231">
    <property type="entry name" value="Iron_ascorbate_oxido_reductase"/>
</dbReference>
<gene>
    <name evidence="5" type="ORF">SK571_00090</name>
</gene>
<dbReference type="InterPro" id="IPR026992">
    <property type="entry name" value="DIOX_N"/>
</dbReference>
<evidence type="ECO:0000256" key="3">
    <source>
        <dbReference type="RuleBase" id="RU003682"/>
    </source>
</evidence>
<name>A0ABU4THN0_9PSEU</name>
<sequence>MTGLRTFRLPATVTGSDDDIELGRRLIAAWQTDGILQIATDATQDRTTADAMAASRRFFHGLTLEEKLRLVSDLTYSGYIASGEEVTDGIADYSEIFTVCKDVPLDDARVTGKWPCHGPVPWPDESYRDAMREFMTMLGSAGERVLRLTALGFGLPADTFTKLTADGWHHMRVLRFPAKSETTDRGIGAHTDYGMLVLAAQDDVGGLYVRPPIEGEDRPRNWLADESAAGCFQDAHGWNLVAPVEHVFTVFPGDVLQFITGGKLLSTPHKVLLNTRERFTMAYFHEPSFEAVVRPLDCPDGDALHYGTHFTSMFMRCYPDRVTTRRIIEEDRLTVLSELRSGTLHS</sequence>
<keyword evidence="2" id="KW-0045">Antibiotic biosynthesis</keyword>
<reference evidence="5 6" key="1">
    <citation type="submission" date="2023-11" db="EMBL/GenBank/DDBJ databases">
        <title>Lentzea sokolovensis, sp. nov., Lentzea kristufkii, sp. nov., and Lentzea miocenensis, sp. nov., rare actinobacteria from Sokolov Coal Basin, Miocene lacustrine sediment, Czech Republic.</title>
        <authorList>
            <person name="Lara A."/>
            <person name="Kotroba L."/>
            <person name="Nouioui I."/>
            <person name="Neumann-Schaal M."/>
            <person name="Mast Y."/>
            <person name="Chronakova A."/>
        </authorList>
    </citation>
    <scope>NUCLEOTIDE SEQUENCE [LARGE SCALE GENOMIC DNA]</scope>
    <source>
        <strain evidence="5 6">BCCO 10_0798</strain>
    </source>
</reference>
<dbReference type="Proteomes" id="UP001271792">
    <property type="component" value="Unassembled WGS sequence"/>
</dbReference>
<keyword evidence="3" id="KW-0560">Oxidoreductase</keyword>
<keyword evidence="6" id="KW-1185">Reference proteome</keyword>
<evidence type="ECO:0000313" key="5">
    <source>
        <dbReference type="EMBL" id="MDX8047766.1"/>
    </source>
</evidence>
<accession>A0ABU4THN0</accession>
<dbReference type="RefSeq" id="WP_319981959.1">
    <property type="nucleotide sequence ID" value="NZ_JAXAVV010000001.1"/>
</dbReference>
<comment type="similarity">
    <text evidence="3">Belongs to the iron/ascorbate-dependent oxidoreductase family.</text>
</comment>
<dbReference type="Pfam" id="PF14226">
    <property type="entry name" value="DIOX_N"/>
    <property type="match status" value="1"/>
</dbReference>
<dbReference type="InterPro" id="IPR027443">
    <property type="entry name" value="IPNS-like_sf"/>
</dbReference>
<keyword evidence="3" id="KW-0479">Metal-binding</keyword>
<dbReference type="PROSITE" id="PS51471">
    <property type="entry name" value="FE2OG_OXY"/>
    <property type="match status" value="1"/>
</dbReference>
<dbReference type="InterPro" id="IPR044861">
    <property type="entry name" value="IPNS-like_FE2OG_OXY"/>
</dbReference>
<dbReference type="InterPro" id="IPR005123">
    <property type="entry name" value="Oxoglu/Fe-dep_dioxygenase_dom"/>
</dbReference>
<evidence type="ECO:0000313" key="6">
    <source>
        <dbReference type="Proteomes" id="UP001271792"/>
    </source>
</evidence>
<organism evidence="5 6">
    <name type="scientific">Lentzea kristufekii</name>
    <dbReference type="NCBI Taxonomy" id="3095430"/>
    <lineage>
        <taxon>Bacteria</taxon>
        <taxon>Bacillati</taxon>
        <taxon>Actinomycetota</taxon>
        <taxon>Actinomycetes</taxon>
        <taxon>Pseudonocardiales</taxon>
        <taxon>Pseudonocardiaceae</taxon>
        <taxon>Lentzea</taxon>
    </lineage>
</organism>
<dbReference type="SUPFAM" id="SSF51197">
    <property type="entry name" value="Clavaminate synthase-like"/>
    <property type="match status" value="1"/>
</dbReference>
<evidence type="ECO:0000256" key="1">
    <source>
        <dbReference type="ARBA" id="ARBA00004792"/>
    </source>
</evidence>
<comment type="pathway">
    <text evidence="1">Antibiotic biosynthesis.</text>
</comment>
<dbReference type="EMBL" id="JAXAVV010000001">
    <property type="protein sequence ID" value="MDX8047766.1"/>
    <property type="molecule type" value="Genomic_DNA"/>
</dbReference>
<evidence type="ECO:0000259" key="4">
    <source>
        <dbReference type="PROSITE" id="PS51471"/>
    </source>
</evidence>